<organism evidence="2 3">
    <name type="scientific">Hibiscus sabdariffa</name>
    <name type="common">roselle</name>
    <dbReference type="NCBI Taxonomy" id="183260"/>
    <lineage>
        <taxon>Eukaryota</taxon>
        <taxon>Viridiplantae</taxon>
        <taxon>Streptophyta</taxon>
        <taxon>Embryophyta</taxon>
        <taxon>Tracheophyta</taxon>
        <taxon>Spermatophyta</taxon>
        <taxon>Magnoliopsida</taxon>
        <taxon>eudicotyledons</taxon>
        <taxon>Gunneridae</taxon>
        <taxon>Pentapetalae</taxon>
        <taxon>rosids</taxon>
        <taxon>malvids</taxon>
        <taxon>Malvales</taxon>
        <taxon>Malvaceae</taxon>
        <taxon>Malvoideae</taxon>
        <taxon>Hibiscus</taxon>
    </lineage>
</organism>
<name>A0ABR1Z6P3_9ROSI</name>
<feature type="compositionally biased region" description="Basic and acidic residues" evidence="1">
    <location>
        <begin position="20"/>
        <end position="39"/>
    </location>
</feature>
<comment type="caution">
    <text evidence="2">The sequence shown here is derived from an EMBL/GenBank/DDBJ whole genome shotgun (WGS) entry which is preliminary data.</text>
</comment>
<evidence type="ECO:0000313" key="3">
    <source>
        <dbReference type="Proteomes" id="UP001396334"/>
    </source>
</evidence>
<accession>A0ABR1Z6P3</accession>
<gene>
    <name evidence="2" type="ORF">V6N11_032978</name>
</gene>
<feature type="compositionally biased region" description="Polar residues" evidence="1">
    <location>
        <begin position="1"/>
        <end position="19"/>
    </location>
</feature>
<proteinExistence type="predicted"/>
<protein>
    <submittedName>
        <fullName evidence="2">Uncharacterized protein</fullName>
    </submittedName>
</protein>
<evidence type="ECO:0000313" key="2">
    <source>
        <dbReference type="EMBL" id="KAK8474775.1"/>
    </source>
</evidence>
<keyword evidence="3" id="KW-1185">Reference proteome</keyword>
<reference evidence="2 3" key="1">
    <citation type="journal article" date="2024" name="G3 (Bethesda)">
        <title>Genome assembly of Hibiscus sabdariffa L. provides insights into metabolisms of medicinal natural products.</title>
        <authorList>
            <person name="Kim T."/>
        </authorList>
    </citation>
    <scope>NUCLEOTIDE SEQUENCE [LARGE SCALE GENOMIC DNA]</scope>
    <source>
        <strain evidence="2">TK-2024</strain>
        <tissue evidence="2">Old leaves</tissue>
    </source>
</reference>
<evidence type="ECO:0000256" key="1">
    <source>
        <dbReference type="SAM" id="MobiDB-lite"/>
    </source>
</evidence>
<dbReference type="EMBL" id="JBBPBN010002607">
    <property type="protein sequence ID" value="KAK8474775.1"/>
    <property type="molecule type" value="Genomic_DNA"/>
</dbReference>
<feature type="region of interest" description="Disordered" evidence="1">
    <location>
        <begin position="1"/>
        <end position="39"/>
    </location>
</feature>
<dbReference type="Proteomes" id="UP001396334">
    <property type="component" value="Unassembled WGS sequence"/>
</dbReference>
<sequence>MESKGKGSSSSTVWSVGNESRNDGGDERGELPGKVADKEDEMAKGKAFQLMSQGGGGPWAVANGHASAKLLLLLRCLLPRLHRVDQYVWVS</sequence>